<protein>
    <recommendedName>
        <fullName evidence="4">Lectin</fullName>
    </recommendedName>
</protein>
<gene>
    <name evidence="2" type="ORF">ABIC75_002554</name>
</gene>
<dbReference type="PROSITE" id="PS51257">
    <property type="entry name" value="PROKAR_LIPOPROTEIN"/>
    <property type="match status" value="1"/>
</dbReference>
<evidence type="ECO:0008006" key="4">
    <source>
        <dbReference type="Google" id="ProtNLM"/>
    </source>
</evidence>
<feature type="signal peptide" evidence="1">
    <location>
        <begin position="1"/>
        <end position="22"/>
    </location>
</feature>
<name>A0ABV2JVH1_9GAMM</name>
<proteinExistence type="predicted"/>
<feature type="chain" id="PRO_5045296867" description="Lectin" evidence="1">
    <location>
        <begin position="23"/>
        <end position="195"/>
    </location>
</feature>
<keyword evidence="3" id="KW-1185">Reference proteome</keyword>
<dbReference type="RefSeq" id="WP_354014210.1">
    <property type="nucleotide sequence ID" value="NZ_JBEPMU010000003.1"/>
</dbReference>
<organism evidence="2 3">
    <name type="scientific">Dyella japonica</name>
    <dbReference type="NCBI Taxonomy" id="231455"/>
    <lineage>
        <taxon>Bacteria</taxon>
        <taxon>Pseudomonadati</taxon>
        <taxon>Pseudomonadota</taxon>
        <taxon>Gammaproteobacteria</taxon>
        <taxon>Lysobacterales</taxon>
        <taxon>Rhodanobacteraceae</taxon>
        <taxon>Dyella</taxon>
    </lineage>
</organism>
<evidence type="ECO:0000256" key="1">
    <source>
        <dbReference type="SAM" id="SignalP"/>
    </source>
</evidence>
<evidence type="ECO:0000313" key="2">
    <source>
        <dbReference type="EMBL" id="MET3652822.1"/>
    </source>
</evidence>
<dbReference type="Proteomes" id="UP001549184">
    <property type="component" value="Unassembled WGS sequence"/>
</dbReference>
<keyword evidence="1" id="KW-0732">Signal</keyword>
<reference evidence="2 3" key="1">
    <citation type="submission" date="2024-06" db="EMBL/GenBank/DDBJ databases">
        <title>Sorghum-associated microbial communities from plants grown in Nebraska, USA.</title>
        <authorList>
            <person name="Schachtman D."/>
        </authorList>
    </citation>
    <scope>NUCLEOTIDE SEQUENCE [LARGE SCALE GENOMIC DNA]</scope>
    <source>
        <strain evidence="2 3">1073</strain>
    </source>
</reference>
<dbReference type="EMBL" id="JBEPMU010000003">
    <property type="protein sequence ID" value="MET3652822.1"/>
    <property type="molecule type" value="Genomic_DNA"/>
</dbReference>
<comment type="caution">
    <text evidence="2">The sequence shown here is derived from an EMBL/GenBank/DDBJ whole genome shotgun (WGS) entry which is preliminary data.</text>
</comment>
<accession>A0ABV2JVH1</accession>
<sequence>MTLRRFGWLPLCVMLASCQSHDETSAPATATTAPVTAASASATGGDGSLSQATYSGFGDMRFGMDEAAFRKAWGGELNGAAASGSDCAMLAPTWARMPPELAFMLEHGRFVRYDVSGGKETAPGGGKVGMDKAQVLALYGTGGTESPAKYEPGASQLRVEGSGGGVLIFDIGADGKVKAWRVGVTPQIDYVEGCS</sequence>
<evidence type="ECO:0000313" key="3">
    <source>
        <dbReference type="Proteomes" id="UP001549184"/>
    </source>
</evidence>